<evidence type="ECO:0000313" key="3">
    <source>
        <dbReference type="EMBL" id="RFM27397.1"/>
    </source>
</evidence>
<keyword evidence="3" id="KW-0808">Transferase</keyword>
<dbReference type="GO" id="GO:0016747">
    <property type="term" value="F:acyltransferase activity, transferring groups other than amino-acyl groups"/>
    <property type="evidence" value="ECO:0007669"/>
    <property type="project" value="InterPro"/>
</dbReference>
<evidence type="ECO:0000256" key="1">
    <source>
        <dbReference type="SAM" id="Phobius"/>
    </source>
</evidence>
<dbReference type="InterPro" id="IPR002656">
    <property type="entry name" value="Acyl_transf_3_dom"/>
</dbReference>
<feature type="transmembrane region" description="Helical" evidence="1">
    <location>
        <begin position="119"/>
        <end position="138"/>
    </location>
</feature>
<dbReference type="PANTHER" id="PTHR23028:SF53">
    <property type="entry name" value="ACYL_TRANSF_3 DOMAIN-CONTAINING PROTEIN"/>
    <property type="match status" value="1"/>
</dbReference>
<dbReference type="PANTHER" id="PTHR23028">
    <property type="entry name" value="ACETYLTRANSFERASE"/>
    <property type="match status" value="1"/>
</dbReference>
<organism evidence="3 4">
    <name type="scientific">Deminuibacter soli</name>
    <dbReference type="NCBI Taxonomy" id="2291815"/>
    <lineage>
        <taxon>Bacteria</taxon>
        <taxon>Pseudomonadati</taxon>
        <taxon>Bacteroidota</taxon>
        <taxon>Chitinophagia</taxon>
        <taxon>Chitinophagales</taxon>
        <taxon>Chitinophagaceae</taxon>
        <taxon>Deminuibacter</taxon>
    </lineage>
</organism>
<gene>
    <name evidence="3" type="ORF">DXN05_15370</name>
</gene>
<keyword evidence="1" id="KW-1133">Transmembrane helix</keyword>
<feature type="domain" description="Acyltransferase 3" evidence="2">
    <location>
        <begin position="16"/>
        <end position="328"/>
    </location>
</feature>
<keyword evidence="3" id="KW-0012">Acyltransferase</keyword>
<feature type="transmembrane region" description="Helical" evidence="1">
    <location>
        <begin position="314"/>
        <end position="332"/>
    </location>
</feature>
<feature type="transmembrane region" description="Helical" evidence="1">
    <location>
        <begin position="187"/>
        <end position="206"/>
    </location>
</feature>
<feature type="transmembrane region" description="Helical" evidence="1">
    <location>
        <begin position="81"/>
        <end position="98"/>
    </location>
</feature>
<feature type="transmembrane region" description="Helical" evidence="1">
    <location>
        <begin position="6"/>
        <end position="26"/>
    </location>
</feature>
<dbReference type="InterPro" id="IPR050879">
    <property type="entry name" value="Acyltransferase_3"/>
</dbReference>
<keyword evidence="1" id="KW-0472">Membrane</keyword>
<accession>A0A3E1NHL4</accession>
<keyword evidence="1" id="KW-0812">Transmembrane</keyword>
<name>A0A3E1NHL4_9BACT</name>
<reference evidence="3 4" key="1">
    <citation type="submission" date="2018-08" db="EMBL/GenBank/DDBJ databases">
        <title>Chitinophagaceae sp. K23C18032701, a novel bacterium isolated from forest soil.</title>
        <authorList>
            <person name="Wang C."/>
        </authorList>
    </citation>
    <scope>NUCLEOTIDE SEQUENCE [LARGE SCALE GENOMIC DNA]</scope>
    <source>
        <strain evidence="3 4">K23C18032701</strain>
    </source>
</reference>
<dbReference type="Proteomes" id="UP000261284">
    <property type="component" value="Unassembled WGS sequence"/>
</dbReference>
<evidence type="ECO:0000313" key="4">
    <source>
        <dbReference type="Proteomes" id="UP000261284"/>
    </source>
</evidence>
<feature type="transmembrane region" description="Helical" evidence="1">
    <location>
        <begin position="33"/>
        <end position="53"/>
    </location>
</feature>
<dbReference type="AlphaFoldDB" id="A0A3E1NHL4"/>
<dbReference type="GO" id="GO:0000271">
    <property type="term" value="P:polysaccharide biosynthetic process"/>
    <property type="evidence" value="ECO:0007669"/>
    <property type="project" value="TreeGrafter"/>
</dbReference>
<feature type="transmembrane region" description="Helical" evidence="1">
    <location>
        <begin position="212"/>
        <end position="230"/>
    </location>
</feature>
<dbReference type="GO" id="GO:0016020">
    <property type="term" value="C:membrane"/>
    <property type="evidence" value="ECO:0007669"/>
    <property type="project" value="TreeGrafter"/>
</dbReference>
<dbReference type="OrthoDB" id="290051at2"/>
<sequence>MEFSKLLNAISPGKFRLLLAFIVVVYHMHMASFLGIGHYAVYVFFVLSGYWIFKMFNEKYSQYEDGYSVYLRSRLFRLMPVYWLVLFAAVVLFCLFKDPSYGYNSLMHLNIAEIATKNFFVFGLNTIGIRYIGSAWSLDVELQFYIVAPLLLLLARKINIISVLVISVALWIILYRLPESFQANGYFFFYLPYFLIGAAIYLLNIYCSEKTAIAGLVLAGALVLANYLVPFVRNNYMLNRDAVLFGFNYHEVLVSVLTCCTIPYVTRNVRLKPAKKDGLYSSMSYVIYLLHWPLNLICLRLAKGKSYLATGMYLLGYLIICIALTYVISAFVDKYFEDKRRQWLLTRNAKLKLAV</sequence>
<feature type="transmembrane region" description="Helical" evidence="1">
    <location>
        <begin position="242"/>
        <end position="265"/>
    </location>
</feature>
<comment type="caution">
    <text evidence="3">The sequence shown here is derived from an EMBL/GenBank/DDBJ whole genome shotgun (WGS) entry which is preliminary data.</text>
</comment>
<feature type="transmembrane region" description="Helical" evidence="1">
    <location>
        <begin position="158"/>
        <end position="175"/>
    </location>
</feature>
<proteinExistence type="predicted"/>
<dbReference type="EMBL" id="QTJU01000005">
    <property type="protein sequence ID" value="RFM27397.1"/>
    <property type="molecule type" value="Genomic_DNA"/>
</dbReference>
<protein>
    <submittedName>
        <fullName evidence="3">Acyltransferase</fullName>
    </submittedName>
</protein>
<dbReference type="Pfam" id="PF01757">
    <property type="entry name" value="Acyl_transf_3"/>
    <property type="match status" value="1"/>
</dbReference>
<keyword evidence="4" id="KW-1185">Reference proteome</keyword>
<evidence type="ECO:0000259" key="2">
    <source>
        <dbReference type="Pfam" id="PF01757"/>
    </source>
</evidence>
<dbReference type="RefSeq" id="WP_116848155.1">
    <property type="nucleotide sequence ID" value="NZ_QTJU01000005.1"/>
</dbReference>